<dbReference type="Proteomes" id="UP000789901">
    <property type="component" value="Unassembled WGS sequence"/>
</dbReference>
<keyword evidence="2" id="KW-1185">Reference proteome</keyword>
<name>A0ABN7WLL6_GIGMA</name>
<protein>
    <submittedName>
        <fullName evidence="1">35979_t:CDS:1</fullName>
    </submittedName>
</protein>
<feature type="non-terminal residue" evidence="1">
    <location>
        <position position="1"/>
    </location>
</feature>
<accession>A0ABN7WLL6</accession>
<proteinExistence type="predicted"/>
<organism evidence="1 2">
    <name type="scientific">Gigaspora margarita</name>
    <dbReference type="NCBI Taxonomy" id="4874"/>
    <lineage>
        <taxon>Eukaryota</taxon>
        <taxon>Fungi</taxon>
        <taxon>Fungi incertae sedis</taxon>
        <taxon>Mucoromycota</taxon>
        <taxon>Glomeromycotina</taxon>
        <taxon>Glomeromycetes</taxon>
        <taxon>Diversisporales</taxon>
        <taxon>Gigasporaceae</taxon>
        <taxon>Gigaspora</taxon>
    </lineage>
</organism>
<evidence type="ECO:0000313" key="2">
    <source>
        <dbReference type="Proteomes" id="UP000789901"/>
    </source>
</evidence>
<evidence type="ECO:0000313" key="1">
    <source>
        <dbReference type="EMBL" id="CAG8835210.1"/>
    </source>
</evidence>
<gene>
    <name evidence="1" type="ORF">GMARGA_LOCUS32456</name>
</gene>
<sequence length="51" mass="6148">MDLDKYFSQEEFEFFKILDLIENDAFLDTGIYFIQISVSDPERPHDKFNLL</sequence>
<dbReference type="EMBL" id="CAJVQB010051029">
    <property type="protein sequence ID" value="CAG8835210.1"/>
    <property type="molecule type" value="Genomic_DNA"/>
</dbReference>
<reference evidence="1 2" key="1">
    <citation type="submission" date="2021-06" db="EMBL/GenBank/DDBJ databases">
        <authorList>
            <person name="Kallberg Y."/>
            <person name="Tangrot J."/>
            <person name="Rosling A."/>
        </authorList>
    </citation>
    <scope>NUCLEOTIDE SEQUENCE [LARGE SCALE GENOMIC DNA]</scope>
    <source>
        <strain evidence="1 2">120-4 pot B 10/14</strain>
    </source>
</reference>
<comment type="caution">
    <text evidence="1">The sequence shown here is derived from an EMBL/GenBank/DDBJ whole genome shotgun (WGS) entry which is preliminary data.</text>
</comment>
<feature type="non-terminal residue" evidence="1">
    <location>
        <position position="51"/>
    </location>
</feature>